<accession>A0A8X7T1J4</accession>
<dbReference type="Pfam" id="PF10294">
    <property type="entry name" value="Methyltransf_16"/>
    <property type="match status" value="1"/>
</dbReference>
<dbReference type="GO" id="GO:0005737">
    <property type="term" value="C:cytoplasm"/>
    <property type="evidence" value="ECO:0007669"/>
    <property type="project" value="TreeGrafter"/>
</dbReference>
<name>A0A8X7T1J4_9BASI</name>
<reference evidence="2" key="1">
    <citation type="submission" date="2016-04" db="EMBL/GenBank/DDBJ databases">
        <authorList>
            <person name="Nguyen H.D."/>
            <person name="Samba Siva P."/>
            <person name="Cullis J."/>
            <person name="Levesque C.A."/>
            <person name="Hambleton S."/>
        </authorList>
    </citation>
    <scope>NUCLEOTIDE SEQUENCE</scope>
    <source>
        <strain evidence="2">DAOMC 236422</strain>
    </source>
</reference>
<dbReference type="AlphaFoldDB" id="A0A8X7T1J4"/>
<keyword evidence="3" id="KW-1185">Reference proteome</keyword>
<reference evidence="2" key="2">
    <citation type="journal article" date="2019" name="IMA Fungus">
        <title>Genome sequencing and comparison of five Tilletia species to identify candidate genes for the detection of regulated species infecting wheat.</title>
        <authorList>
            <person name="Nguyen H.D.T."/>
            <person name="Sultana T."/>
            <person name="Kesanakurti P."/>
            <person name="Hambleton S."/>
        </authorList>
    </citation>
    <scope>NUCLEOTIDE SEQUENCE</scope>
    <source>
        <strain evidence="2">DAOMC 236422</strain>
    </source>
</reference>
<gene>
    <name evidence="2" type="ORF">A4X09_0g7195</name>
</gene>
<proteinExistence type="predicted"/>
<dbReference type="InterPro" id="IPR029063">
    <property type="entry name" value="SAM-dependent_MTases_sf"/>
</dbReference>
<dbReference type="PANTHER" id="PTHR14614:SF104">
    <property type="entry name" value="N-METHYLTRANSFERASE, PUTATIVE (AFU_ORTHOLOGUE AFUA_1G17750)-RELATED"/>
    <property type="match status" value="1"/>
</dbReference>
<dbReference type="GO" id="GO:0008757">
    <property type="term" value="F:S-adenosylmethionine-dependent methyltransferase activity"/>
    <property type="evidence" value="ECO:0007669"/>
    <property type="project" value="UniProtKB-ARBA"/>
</dbReference>
<dbReference type="EMBL" id="LWDG02000634">
    <property type="protein sequence ID" value="KAE8263577.1"/>
    <property type="molecule type" value="Genomic_DNA"/>
</dbReference>
<dbReference type="SUPFAM" id="SSF53335">
    <property type="entry name" value="S-adenosyl-L-methionine-dependent methyltransferases"/>
    <property type="match status" value="1"/>
</dbReference>
<dbReference type="CDD" id="cd02440">
    <property type="entry name" value="AdoMet_MTases"/>
    <property type="match status" value="1"/>
</dbReference>
<dbReference type="Gene3D" id="3.40.50.150">
    <property type="entry name" value="Vaccinia Virus protein VP39"/>
    <property type="match status" value="1"/>
</dbReference>
<organism evidence="2 3">
    <name type="scientific">Tilletia walkeri</name>
    <dbReference type="NCBI Taxonomy" id="117179"/>
    <lineage>
        <taxon>Eukaryota</taxon>
        <taxon>Fungi</taxon>
        <taxon>Dikarya</taxon>
        <taxon>Basidiomycota</taxon>
        <taxon>Ustilaginomycotina</taxon>
        <taxon>Exobasidiomycetes</taxon>
        <taxon>Tilletiales</taxon>
        <taxon>Tilletiaceae</taxon>
        <taxon>Tilletia</taxon>
    </lineage>
</organism>
<dbReference type="Proteomes" id="UP000078113">
    <property type="component" value="Unassembled WGS sequence"/>
</dbReference>
<evidence type="ECO:0000256" key="1">
    <source>
        <dbReference type="SAM" id="MobiDB-lite"/>
    </source>
</evidence>
<sequence>MILSDLLYTHPSLVHSKYVLELGCGTALPSFLSAYQGAEMVLATDYDEESVVRVLKENVGRAVREVLKGGGKVRGVGYTWGHSPDDLFDYLPNGVDSFDVVLLADTLWDPLSHSDLAKSLSTTLSRNQESRVIVVAGLHTGRERIMDFVKKARRVGLDVVRPSETMRLLWDGLEMVDEPALEEVLARRSTEDVQADEWTSHILELELASDHEEQEPSSPHSTANPSIIHSRGPRLTGRRRKFVAYESLRPEEAKERGGIHLRNRWMTIWSLGWGVQ</sequence>
<dbReference type="PANTHER" id="PTHR14614">
    <property type="entry name" value="HEPATOCELLULAR CARCINOMA-ASSOCIATED ANTIGEN"/>
    <property type="match status" value="1"/>
</dbReference>
<evidence type="ECO:0000313" key="2">
    <source>
        <dbReference type="EMBL" id="KAE8263577.1"/>
    </source>
</evidence>
<evidence type="ECO:0000313" key="3">
    <source>
        <dbReference type="Proteomes" id="UP000078113"/>
    </source>
</evidence>
<feature type="compositionally biased region" description="Polar residues" evidence="1">
    <location>
        <begin position="216"/>
        <end position="227"/>
    </location>
</feature>
<feature type="region of interest" description="Disordered" evidence="1">
    <location>
        <begin position="209"/>
        <end position="232"/>
    </location>
</feature>
<comment type="caution">
    <text evidence="2">The sequence shown here is derived from an EMBL/GenBank/DDBJ whole genome shotgun (WGS) entry which is preliminary data.</text>
</comment>
<dbReference type="InterPro" id="IPR019410">
    <property type="entry name" value="Methyltransf_16"/>
</dbReference>
<protein>
    <submittedName>
        <fullName evidence="2">Uncharacterized protein</fullName>
    </submittedName>
</protein>